<dbReference type="PROSITE" id="PS50878">
    <property type="entry name" value="RT_POL"/>
    <property type="match status" value="1"/>
</dbReference>
<feature type="compositionally biased region" description="Basic and acidic residues" evidence="2">
    <location>
        <begin position="8"/>
        <end position="28"/>
    </location>
</feature>
<dbReference type="PANTHER" id="PTHR34047:SF8">
    <property type="entry name" value="PROTEIN YKFC"/>
    <property type="match status" value="1"/>
</dbReference>
<evidence type="ECO:0000313" key="4">
    <source>
        <dbReference type="EMBL" id="AWM37039.1"/>
    </source>
</evidence>
<accession>A0A2Z3GRP3</accession>
<dbReference type="AlphaFoldDB" id="A0A2Z3GRP3"/>
<name>A0A2Z3GRP3_9BACT</name>
<keyword evidence="4" id="KW-0808">Transferase</keyword>
<keyword evidence="4" id="KW-0548">Nucleotidyltransferase</keyword>
<dbReference type="InterPro" id="IPR043502">
    <property type="entry name" value="DNA/RNA_pol_sf"/>
</dbReference>
<keyword evidence="5" id="KW-1185">Reference proteome</keyword>
<dbReference type="OrthoDB" id="258234at2"/>
<dbReference type="Pfam" id="PF00078">
    <property type="entry name" value="RVT_1"/>
    <property type="match status" value="1"/>
</dbReference>
<dbReference type="Proteomes" id="UP000245802">
    <property type="component" value="Chromosome"/>
</dbReference>
<feature type="region of interest" description="Disordered" evidence="2">
    <location>
        <begin position="1"/>
        <end position="45"/>
    </location>
</feature>
<organism evidence="4 5">
    <name type="scientific">Gemmata obscuriglobus</name>
    <dbReference type="NCBI Taxonomy" id="114"/>
    <lineage>
        <taxon>Bacteria</taxon>
        <taxon>Pseudomonadati</taxon>
        <taxon>Planctomycetota</taxon>
        <taxon>Planctomycetia</taxon>
        <taxon>Gemmatales</taxon>
        <taxon>Gemmataceae</taxon>
        <taxon>Gemmata</taxon>
    </lineage>
</organism>
<dbReference type="GO" id="GO:0003964">
    <property type="term" value="F:RNA-directed DNA polymerase activity"/>
    <property type="evidence" value="ECO:0007669"/>
    <property type="project" value="UniProtKB-KW"/>
</dbReference>
<evidence type="ECO:0000256" key="1">
    <source>
        <dbReference type="ARBA" id="ARBA00034120"/>
    </source>
</evidence>
<evidence type="ECO:0000256" key="2">
    <source>
        <dbReference type="SAM" id="MobiDB-lite"/>
    </source>
</evidence>
<dbReference type="SUPFAM" id="SSF56672">
    <property type="entry name" value="DNA/RNA polymerases"/>
    <property type="match status" value="1"/>
</dbReference>
<dbReference type="PANTHER" id="PTHR34047">
    <property type="entry name" value="NUCLEAR INTRON MATURASE 1, MITOCHONDRIAL-RELATED"/>
    <property type="match status" value="1"/>
</dbReference>
<dbReference type="EMBL" id="CP025958">
    <property type="protein sequence ID" value="AWM37039.1"/>
    <property type="molecule type" value="Genomic_DNA"/>
</dbReference>
<reference evidence="4 5" key="1">
    <citation type="submission" date="2018-01" db="EMBL/GenBank/DDBJ databases">
        <title>G. obscuriglobus.</title>
        <authorList>
            <person name="Franke J."/>
            <person name="Blomberg W."/>
            <person name="Selmecki A."/>
        </authorList>
    </citation>
    <scope>NUCLEOTIDE SEQUENCE [LARGE SCALE GENOMIC DNA]</scope>
    <source>
        <strain evidence="4 5">DSM 5831</strain>
    </source>
</reference>
<comment type="similarity">
    <text evidence="1">Belongs to the bacterial reverse transcriptase family.</text>
</comment>
<evidence type="ECO:0000259" key="3">
    <source>
        <dbReference type="PROSITE" id="PS50878"/>
    </source>
</evidence>
<dbReference type="InterPro" id="IPR051083">
    <property type="entry name" value="GrpII_Intron_Splice-Mob/Def"/>
</dbReference>
<dbReference type="KEGG" id="gog:C1280_08400"/>
<evidence type="ECO:0000313" key="5">
    <source>
        <dbReference type="Proteomes" id="UP000245802"/>
    </source>
</evidence>
<gene>
    <name evidence="4" type="ORF">C1280_08400</name>
</gene>
<feature type="domain" description="Reverse transcriptase" evidence="3">
    <location>
        <begin position="102"/>
        <end position="257"/>
    </location>
</feature>
<dbReference type="CDD" id="cd01651">
    <property type="entry name" value="RT_G2_intron"/>
    <property type="match status" value="1"/>
</dbReference>
<protein>
    <submittedName>
        <fullName evidence="4">Group II intron reverse transcriptase/maturase</fullName>
    </submittedName>
</protein>
<keyword evidence="4" id="KW-0695">RNA-directed DNA polymerase</keyword>
<proteinExistence type="inferred from homology"/>
<sequence>MGVKRPQGRPDQRTLFEGSEADRRHDTTGEGGTGAGVVEESQASAALEPSRALTDRLMEEVCQRGNLNQAYSRVKANKGAPGIDGMTVEDSLRWIAEHKQELLSSLLDGSYRPSPVRGVLIPKPGGGERQLGIPTVVDRLVQQAILQVLTRLLDPTFSESSYGFRPGKSAHQALLKAKEYVADGRAIVVDVDLEKFFDRVNHDILMARLARRVSDTRLLRIVRRFLEAGLMQDGVCVARHEGTPQGGIVDPENWTAG</sequence>
<dbReference type="InterPro" id="IPR000477">
    <property type="entry name" value="RT_dom"/>
</dbReference>